<accession>A0A6P7GRT3</accession>
<protein>
    <submittedName>
        <fullName evidence="2">Zinc finger MYM-type protein 1-like</fullName>
    </submittedName>
</protein>
<gene>
    <name evidence="2" type="primary">LOC114345646</name>
</gene>
<organism evidence="2">
    <name type="scientific">Diabrotica virgifera virgifera</name>
    <name type="common">western corn rootworm</name>
    <dbReference type="NCBI Taxonomy" id="50390"/>
    <lineage>
        <taxon>Eukaryota</taxon>
        <taxon>Metazoa</taxon>
        <taxon>Ecdysozoa</taxon>
        <taxon>Arthropoda</taxon>
        <taxon>Hexapoda</taxon>
        <taxon>Insecta</taxon>
        <taxon>Pterygota</taxon>
        <taxon>Neoptera</taxon>
        <taxon>Endopterygota</taxon>
        <taxon>Coleoptera</taxon>
        <taxon>Polyphaga</taxon>
        <taxon>Cucujiformia</taxon>
        <taxon>Chrysomeloidea</taxon>
        <taxon>Chrysomelidae</taxon>
        <taxon>Galerucinae</taxon>
        <taxon>Diabroticina</taxon>
        <taxon>Diabroticites</taxon>
        <taxon>Diabrotica</taxon>
    </lineage>
</organism>
<name>A0A6P7GRT3_DIAVI</name>
<dbReference type="InterPro" id="IPR012337">
    <property type="entry name" value="RNaseH-like_sf"/>
</dbReference>
<dbReference type="InParanoid" id="A0A6P7GRT3"/>
<evidence type="ECO:0000313" key="2">
    <source>
        <dbReference type="RefSeq" id="XP_028152244.1"/>
    </source>
</evidence>
<evidence type="ECO:0000259" key="1">
    <source>
        <dbReference type="Pfam" id="PF14291"/>
    </source>
</evidence>
<dbReference type="InterPro" id="IPR025398">
    <property type="entry name" value="DUF4371"/>
</dbReference>
<proteinExistence type="predicted"/>
<dbReference type="PANTHER" id="PTHR45749:SF37">
    <property type="entry name" value="OS05G0311600 PROTEIN"/>
    <property type="match status" value="1"/>
</dbReference>
<dbReference type="PANTHER" id="PTHR45749">
    <property type="match status" value="1"/>
</dbReference>
<dbReference type="RefSeq" id="XP_028152244.1">
    <property type="nucleotide sequence ID" value="XM_028296443.1"/>
</dbReference>
<sequence>MRPQGETNYLSPTIQNELIELLASHLRKTILNEIHNASFFSVIFDTTQDIAKVDQLSEVYRYVKIEKSELGKPTKLEICEVFFSFIEVKDQTAEGLADEILKTINSKGLDLSKCRGQGYDGAAVMSGVYNGVQRRIKDKAPNAYFVHCAAHNLNLVVKDAVENNKEICNFFDTIQSVYCFFGHSIVRWEELQSTQQNESNKKEPLKSSNPTRWAGRLDAVSALKHRFCDVLKKSF</sequence>
<dbReference type="Pfam" id="PF14291">
    <property type="entry name" value="DUF4371"/>
    <property type="match status" value="1"/>
</dbReference>
<feature type="domain" description="DUF4371" evidence="1">
    <location>
        <begin position="9"/>
        <end position="131"/>
    </location>
</feature>
<reference evidence="2" key="1">
    <citation type="submission" date="2025-08" db="UniProtKB">
        <authorList>
            <consortium name="RefSeq"/>
        </authorList>
    </citation>
    <scope>IDENTIFICATION</scope>
    <source>
        <tissue evidence="2">Whole insect</tissue>
    </source>
</reference>
<dbReference type="SUPFAM" id="SSF53098">
    <property type="entry name" value="Ribonuclease H-like"/>
    <property type="match status" value="1"/>
</dbReference>
<dbReference type="AlphaFoldDB" id="A0A6P7GRT3"/>